<protein>
    <submittedName>
        <fullName evidence="2">Uncharacterized protein</fullName>
    </submittedName>
</protein>
<evidence type="ECO:0000313" key="2">
    <source>
        <dbReference type="EMBL" id="KAJ8404755.1"/>
    </source>
</evidence>
<keyword evidence="3" id="KW-1185">Reference proteome</keyword>
<organism evidence="2 3">
    <name type="scientific">Aldrovandia affinis</name>
    <dbReference type="NCBI Taxonomy" id="143900"/>
    <lineage>
        <taxon>Eukaryota</taxon>
        <taxon>Metazoa</taxon>
        <taxon>Chordata</taxon>
        <taxon>Craniata</taxon>
        <taxon>Vertebrata</taxon>
        <taxon>Euteleostomi</taxon>
        <taxon>Actinopterygii</taxon>
        <taxon>Neopterygii</taxon>
        <taxon>Teleostei</taxon>
        <taxon>Notacanthiformes</taxon>
        <taxon>Halosauridae</taxon>
        <taxon>Aldrovandia</taxon>
    </lineage>
</organism>
<dbReference type="EMBL" id="JAINUG010000051">
    <property type="protein sequence ID" value="KAJ8404755.1"/>
    <property type="molecule type" value="Genomic_DNA"/>
</dbReference>
<sequence>MQAIPYLQTAEAQCGDSIGRGTGSVVTAAVPCPLLLLSDIGHLRTGACGRVPGVAYESTRRPRSELGTRAARERASGA</sequence>
<accession>A0AAD7SLR5</accession>
<evidence type="ECO:0000256" key="1">
    <source>
        <dbReference type="SAM" id="MobiDB-lite"/>
    </source>
</evidence>
<name>A0AAD7SLR5_9TELE</name>
<proteinExistence type="predicted"/>
<comment type="caution">
    <text evidence="2">The sequence shown here is derived from an EMBL/GenBank/DDBJ whole genome shotgun (WGS) entry which is preliminary data.</text>
</comment>
<gene>
    <name evidence="2" type="ORF">AAFF_G00331420</name>
</gene>
<dbReference type="Proteomes" id="UP001221898">
    <property type="component" value="Unassembled WGS sequence"/>
</dbReference>
<evidence type="ECO:0000313" key="3">
    <source>
        <dbReference type="Proteomes" id="UP001221898"/>
    </source>
</evidence>
<feature type="region of interest" description="Disordered" evidence="1">
    <location>
        <begin position="58"/>
        <end position="78"/>
    </location>
</feature>
<dbReference type="AlphaFoldDB" id="A0AAD7SLR5"/>
<reference evidence="2" key="1">
    <citation type="journal article" date="2023" name="Science">
        <title>Genome structures resolve the early diversification of teleost fishes.</title>
        <authorList>
            <person name="Parey E."/>
            <person name="Louis A."/>
            <person name="Montfort J."/>
            <person name="Bouchez O."/>
            <person name="Roques C."/>
            <person name="Iampietro C."/>
            <person name="Lluch J."/>
            <person name="Castinel A."/>
            <person name="Donnadieu C."/>
            <person name="Desvignes T."/>
            <person name="Floi Bucao C."/>
            <person name="Jouanno E."/>
            <person name="Wen M."/>
            <person name="Mejri S."/>
            <person name="Dirks R."/>
            <person name="Jansen H."/>
            <person name="Henkel C."/>
            <person name="Chen W.J."/>
            <person name="Zahm M."/>
            <person name="Cabau C."/>
            <person name="Klopp C."/>
            <person name="Thompson A.W."/>
            <person name="Robinson-Rechavi M."/>
            <person name="Braasch I."/>
            <person name="Lecointre G."/>
            <person name="Bobe J."/>
            <person name="Postlethwait J.H."/>
            <person name="Berthelot C."/>
            <person name="Roest Crollius H."/>
            <person name="Guiguen Y."/>
        </authorList>
    </citation>
    <scope>NUCLEOTIDE SEQUENCE</scope>
    <source>
        <strain evidence="2">NC1722</strain>
    </source>
</reference>